<name>A0A235B997_9BACL</name>
<proteinExistence type="predicted"/>
<evidence type="ECO:0000313" key="3">
    <source>
        <dbReference type="Proteomes" id="UP000215459"/>
    </source>
</evidence>
<dbReference type="InterPro" id="IPR011953">
    <property type="entry name" value="Cobalto_CobN"/>
</dbReference>
<dbReference type="EMBL" id="NOWF01000002">
    <property type="protein sequence ID" value="OYD08802.1"/>
    <property type="molecule type" value="Genomic_DNA"/>
</dbReference>
<sequence>MLLYLTTADTDLLTLGAAVEHLPADFSPVRTANVTDWAEEDERAEAFLDQHLKAAKVVILRLLGGRKAHAASFDRIVKHCHRRRVPLLAWPGDQEPYPELQEATNVSAAESNRAMIYAVYGGVRNFVQMLRMISDTWLGTDYGFREPEKLPWSGIYRPGGLDALDLNGWRQTGEPDELRRIQSEKDTSGEKPPVIGILFYRAHWMSRNLRFVDDLMEALRTRGCIPLPVFTQSLKEGRDEEQQNSALPLLTDEKGETVVDALIITMSFSAHRDSEGQERRGDTWIDRLDVPVFQGIVSLHERKRWEESDAGIAPLDTAMNVAMPELDGRVITVPFSFKETVREEPALRRYETLTDRTDFLARLAARWVQLRRKPVYEKKIAFLLTNYPTKNSRIGNAVGLDTPDSMVRILHALAEEGYDLGSEPLPEDGDELVARLIERCSNDRDFLTEEQLARAEGKLGKEAYRRRWKRIPPESRERIEEVWGTPPGEVFRYGDDLVIPGIRFGHVFVGLQPPRGFGDNPIAIYHSPDLVPTHHYIGYYYWLKEGFGADAVVHVGKHGTMEWLPGKGTGLSSACFPEVVLDDLPHFYPYIINNPGEGTQAKRRSHAVIVDHLVPVLTSADTYDELARLEQLMDEHSQLQALDPKKLPLIEQEIWETVVEARLDRDLQQESYPEDFEGFMEEIDGYICELKSAQIRDGLHIMGQLPREEESWTDLLYGMLQLPTGSVQALPEAVAADLGLDWDALQDGLGKAWEDPLPEMGGERKNRYTVGDVREEVVRLSRELLRTRVIQPELGWTGDQAETAAPVSLPSALLAPDTASDHVIRYAREGLWPRLLQTPAEIGNLLHGLRGGWIPSGPSGSPTRGMPDILPTGRNFYSVDPRSLPSPGAWHVGQQLADQLIDRYLEETGTYPESVGIVVWGTSAMRTRGDDIAEIFALLGVRPVWRQESRRVVDLEVIPLGELNRPRVDVTVRISGFFRDAFPHLVHLLNQAVEMVSHLNEPPEQNPLARNVREEAEEKEASGLPRKEALETSLYRVFGSKPGTYGSGMLPLIESREWQDDQDLARVYTTWSGYAYTRERYGKPAAAEFRNRLSRVQIATKNQDNREHDIFDSDDYFQEHGGMVATVRSLTGKDPSMYFGDSSNPRFVRVRHLSEEALRVFRTRVVNPKWLDSVRRHGYKGALEMANTVDFLFGYDATARVVDDWMYERLSQRYVLDESVRRFLKESNPWAMKDIAERLLEAAQRGMWKEPRPETVQSLAEALLEAEGWMEGATKGSENHE</sequence>
<organism evidence="2 3">
    <name type="scientific">Paludifilum halophilum</name>
    <dbReference type="NCBI Taxonomy" id="1642702"/>
    <lineage>
        <taxon>Bacteria</taxon>
        <taxon>Bacillati</taxon>
        <taxon>Bacillota</taxon>
        <taxon>Bacilli</taxon>
        <taxon>Bacillales</taxon>
        <taxon>Thermoactinomycetaceae</taxon>
        <taxon>Paludifilum</taxon>
    </lineage>
</organism>
<evidence type="ECO:0000259" key="1">
    <source>
        <dbReference type="Pfam" id="PF02514"/>
    </source>
</evidence>
<dbReference type="InterPro" id="IPR003672">
    <property type="entry name" value="CobN/Mg_chltase"/>
</dbReference>
<dbReference type="GO" id="GO:0009236">
    <property type="term" value="P:cobalamin biosynthetic process"/>
    <property type="evidence" value="ECO:0007669"/>
    <property type="project" value="InterPro"/>
</dbReference>
<dbReference type="PANTHER" id="PTHR44119:SF4">
    <property type="entry name" value="AEROBIC COBALTOCHELATASE SUBUNIT COBN"/>
    <property type="match status" value="1"/>
</dbReference>
<reference evidence="2 3" key="1">
    <citation type="submission" date="2017-07" db="EMBL/GenBank/DDBJ databases">
        <title>The genome sequence of Paludifilum halophilum highlights mechanisms for microbial adaptation to high salt environemnts.</title>
        <authorList>
            <person name="Belbahri L."/>
        </authorList>
    </citation>
    <scope>NUCLEOTIDE SEQUENCE [LARGE SCALE GENOMIC DNA]</scope>
    <source>
        <strain evidence="2 3">DSM 102817</strain>
    </source>
</reference>
<dbReference type="CDD" id="cd10150">
    <property type="entry name" value="CobN_like"/>
    <property type="match status" value="1"/>
</dbReference>
<dbReference type="Proteomes" id="UP000215459">
    <property type="component" value="Unassembled WGS sequence"/>
</dbReference>
<dbReference type="Pfam" id="PF02514">
    <property type="entry name" value="CobN-Mg_chel"/>
    <property type="match status" value="1"/>
</dbReference>
<gene>
    <name evidence="2" type="primary">cobN</name>
    <name evidence="2" type="ORF">CHM34_03120</name>
</gene>
<dbReference type="GO" id="GO:0051116">
    <property type="term" value="F:cobaltochelatase activity"/>
    <property type="evidence" value="ECO:0007669"/>
    <property type="project" value="InterPro"/>
</dbReference>
<dbReference type="RefSeq" id="WP_094263150.1">
    <property type="nucleotide sequence ID" value="NZ_NOWF01000002.1"/>
</dbReference>
<accession>A0A235B997</accession>
<feature type="domain" description="CobN/magnesium chelatase" evidence="1">
    <location>
        <begin position="117"/>
        <end position="1253"/>
    </location>
</feature>
<keyword evidence="3" id="KW-1185">Reference proteome</keyword>
<dbReference type="NCBIfam" id="TIGR02257">
    <property type="entry name" value="cobalto_cobN"/>
    <property type="match status" value="1"/>
</dbReference>
<dbReference type="OrthoDB" id="9757976at2"/>
<comment type="caution">
    <text evidence="2">The sequence shown here is derived from an EMBL/GenBank/DDBJ whole genome shotgun (WGS) entry which is preliminary data.</text>
</comment>
<protein>
    <submittedName>
        <fullName evidence="2">Cobaltochelatase subunit CobN</fullName>
    </submittedName>
</protein>
<evidence type="ECO:0000313" key="2">
    <source>
        <dbReference type="EMBL" id="OYD08802.1"/>
    </source>
</evidence>
<dbReference type="PANTHER" id="PTHR44119">
    <property type="entry name" value="MAGNESIUM-CHELATASE SUBUNIT CHLH, CHLOROPLASTIC"/>
    <property type="match status" value="1"/>
</dbReference>